<dbReference type="Proteomes" id="UP000253606">
    <property type="component" value="Chromosome"/>
</dbReference>
<dbReference type="AlphaFoldDB" id="A0A2Z5G5L2"/>
<dbReference type="InterPro" id="IPR011042">
    <property type="entry name" value="6-blade_b-propeller_TolB-like"/>
</dbReference>
<dbReference type="PROSITE" id="PS00018">
    <property type="entry name" value="EF_HAND_1"/>
    <property type="match status" value="1"/>
</dbReference>
<feature type="signal peptide" evidence="1">
    <location>
        <begin position="1"/>
        <end position="33"/>
    </location>
</feature>
<evidence type="ECO:0000259" key="2">
    <source>
        <dbReference type="PROSITE" id="PS50853"/>
    </source>
</evidence>
<dbReference type="CDD" id="cd00063">
    <property type="entry name" value="FN3"/>
    <property type="match status" value="1"/>
</dbReference>
<dbReference type="KEGG" id="abas:ACPOL_4655"/>
<dbReference type="GO" id="GO:0030246">
    <property type="term" value="F:carbohydrate binding"/>
    <property type="evidence" value="ECO:0007669"/>
    <property type="project" value="InterPro"/>
</dbReference>
<dbReference type="InterPro" id="IPR003961">
    <property type="entry name" value="FN3_dom"/>
</dbReference>
<organism evidence="4 5">
    <name type="scientific">Acidisarcina polymorpha</name>
    <dbReference type="NCBI Taxonomy" id="2211140"/>
    <lineage>
        <taxon>Bacteria</taxon>
        <taxon>Pseudomonadati</taxon>
        <taxon>Acidobacteriota</taxon>
        <taxon>Terriglobia</taxon>
        <taxon>Terriglobales</taxon>
        <taxon>Acidobacteriaceae</taxon>
        <taxon>Acidisarcina</taxon>
    </lineage>
</organism>
<dbReference type="InterPro" id="IPR018247">
    <property type="entry name" value="EF_Hand_1_Ca_BS"/>
</dbReference>
<dbReference type="SUPFAM" id="SSF49265">
    <property type="entry name" value="Fibronectin type III"/>
    <property type="match status" value="1"/>
</dbReference>
<dbReference type="SUPFAM" id="SSF49785">
    <property type="entry name" value="Galactose-binding domain-like"/>
    <property type="match status" value="1"/>
</dbReference>
<keyword evidence="5" id="KW-1185">Reference proteome</keyword>
<dbReference type="PROSITE" id="PS51175">
    <property type="entry name" value="CBM6"/>
    <property type="match status" value="1"/>
</dbReference>
<dbReference type="InterPro" id="IPR013783">
    <property type="entry name" value="Ig-like_fold"/>
</dbReference>
<evidence type="ECO:0000259" key="3">
    <source>
        <dbReference type="PROSITE" id="PS51175"/>
    </source>
</evidence>
<evidence type="ECO:0008006" key="6">
    <source>
        <dbReference type="Google" id="ProtNLM"/>
    </source>
</evidence>
<proteinExistence type="predicted"/>
<dbReference type="InterPro" id="IPR008979">
    <property type="entry name" value="Galactose-bd-like_sf"/>
</dbReference>
<dbReference type="SUPFAM" id="SSF63829">
    <property type="entry name" value="Calcium-dependent phosphotriesterase"/>
    <property type="match status" value="1"/>
</dbReference>
<feature type="domain" description="Fibronectin type-III" evidence="2">
    <location>
        <begin position="765"/>
        <end position="861"/>
    </location>
</feature>
<protein>
    <recommendedName>
        <fullName evidence="6">Fibronectin type-III domain-containing protein</fullName>
    </recommendedName>
</protein>
<dbReference type="InterPro" id="IPR005084">
    <property type="entry name" value="CBM6"/>
</dbReference>
<evidence type="ECO:0000313" key="4">
    <source>
        <dbReference type="EMBL" id="AXC13925.1"/>
    </source>
</evidence>
<dbReference type="InterPro" id="IPR036116">
    <property type="entry name" value="FN3_sf"/>
</dbReference>
<accession>A0A2Z5G5L2</accession>
<dbReference type="Gene3D" id="2.120.10.30">
    <property type="entry name" value="TolB, C-terminal domain"/>
    <property type="match status" value="1"/>
</dbReference>
<sequence length="989" mass="107358">MFRILRRLNLRAQYTLIPLTAAFLLSFQITANAQQRSAASEQKAQAATQAADASGDPNTLDYTTSWIGNTYPGNGTEPNHALQHVPLDVDGIYATPDGKIYSNTTWDEGGRPVSIFKEGKLISPLNALNNSPNFQNGGGDAVAADERYIYKGNSANGTDGGQGISVLNASDLTGASVSLTGSSTLPKSYEVNGITIADGKIYVAEGDENVVDVFDQKTLGLIRSLSILAPARIAVDQQGGIWVSENDNTPLPNLDGIVFNYNTDYGLSTIRHFDCAGKLINTITLPEGGEVSALWIDNLGFLLVGDEGPDQNIKVYGNLLSAPFLVRTLGVKGGVYAGNKDQRGTIGPWRFRGITGIATDSLNNLYVSQNGWGYAHGNGHGTQLQSYNIFGETNWSVDGLEFVTTMDMDQHTQRDIYDPYHHFKVDFSRPAGQEATYVADTVDRFRYPDDVRITGISSTTQIQYIEGKKFLLVGPQSGGYMAIYRFDDSASGPGKEIAIPCAAFDYGAFQGKYQDFDVQPDNGEFIWRDLNGDGKLQLDEFLEPPNDLHRDGGTFWMDSNGDVWQVNYQAEYPPYENSIHLRRYLFQGFDSYGAPIYDFNHMVVYDAPNDFQGLTSVGSAIFDPQETDGGTLYVYGGTNQIARYDHWDKGNRTPKWILNVPFDPDPNNTWSPESFTQDRKYVFVDFNTPHYTLIYSTTDGSYVGRFTPGTDVGGLPNIGNDDEWQSIRAHHLKNGEYLLLKEEDYQAKQLLFKWTPPSTLTKISAPAPPTSVTAVPADEQVTLSWTGGAGALVYTVSRSTTKGGPYTAVDSGIYQTNVTDLGLTNGTTYYYVVSSLSETGTSINSPELEVTPVAYGKTYEAEDSVISGANIYPCPLCSGGALVGYLVPGTSMTFTVTVPATGAYAIRIYDCNGDSTTPPADTIGIKINDGAQGVSPVLPFTGTYSTPGYVTFNASLSQGKNAIVLGDPSTFTNGSPNIDRIVVPTAPSP</sequence>
<dbReference type="PROSITE" id="PS50853">
    <property type="entry name" value="FN3"/>
    <property type="match status" value="1"/>
</dbReference>
<reference evidence="4 5" key="1">
    <citation type="journal article" date="2018" name="Front. Microbiol.">
        <title>Hydrolytic Capabilities as a Key to Environmental Success: Chitinolytic and Cellulolytic Acidobacteria From Acidic Sub-arctic Soils and Boreal Peatlands.</title>
        <authorList>
            <person name="Belova S.E."/>
            <person name="Ravin N.V."/>
            <person name="Pankratov T.A."/>
            <person name="Rakitin A.L."/>
            <person name="Ivanova A.A."/>
            <person name="Beletsky A.V."/>
            <person name="Mardanov A.V."/>
            <person name="Sinninghe Damste J.S."/>
            <person name="Dedysh S.N."/>
        </authorList>
    </citation>
    <scope>NUCLEOTIDE SEQUENCE [LARGE SCALE GENOMIC DNA]</scope>
    <source>
        <strain evidence="4 5">SBC82</strain>
    </source>
</reference>
<gene>
    <name evidence="4" type="ORF">ACPOL_4655</name>
</gene>
<dbReference type="Gene3D" id="2.60.40.10">
    <property type="entry name" value="Immunoglobulins"/>
    <property type="match status" value="1"/>
</dbReference>
<keyword evidence="1" id="KW-0732">Signal</keyword>
<dbReference type="SMART" id="SM00060">
    <property type="entry name" value="FN3"/>
    <property type="match status" value="1"/>
</dbReference>
<name>A0A2Z5G5L2_9BACT</name>
<dbReference type="EMBL" id="CP030840">
    <property type="protein sequence ID" value="AXC13925.1"/>
    <property type="molecule type" value="Genomic_DNA"/>
</dbReference>
<evidence type="ECO:0000313" key="5">
    <source>
        <dbReference type="Proteomes" id="UP000253606"/>
    </source>
</evidence>
<evidence type="ECO:0000256" key="1">
    <source>
        <dbReference type="SAM" id="SignalP"/>
    </source>
</evidence>
<dbReference type="Gene3D" id="2.60.120.260">
    <property type="entry name" value="Galactose-binding domain-like"/>
    <property type="match status" value="1"/>
</dbReference>
<feature type="domain" description="CBM6" evidence="3">
    <location>
        <begin position="857"/>
        <end position="984"/>
    </location>
</feature>
<feature type="chain" id="PRO_5016446824" description="Fibronectin type-III domain-containing protein" evidence="1">
    <location>
        <begin position="34"/>
        <end position="989"/>
    </location>
</feature>